<sequence length="254" mass="26945">MSELLAFQDAFVAALAGEDERLSPWCAGHDTPQGLGVYRNTIAKGCVDALAENFPTVRALVGEEWFTGAALLFSQQSPPTHAALLDYGADFPSWLERFPPAGELPYLAGVAHLDRLWIEALFAAEAPHLQAATLSSLSSGALAAARLDPHPSLRMATFDAGLPGLWLAARAGDETLELSEAPQTLMLIRRAGSVTSRLLGEAEAAFLHAVRHGEPLGVAAEHAAEADRETPIATLFASLIADGVFTNLDLETQP</sequence>
<dbReference type="PATRIC" id="fig|565050.3.peg.3279"/>
<dbReference type="AlphaFoldDB" id="A0A0H3CBE3"/>
<dbReference type="Pfam" id="PF09836">
    <property type="entry name" value="DUF2063"/>
    <property type="match status" value="1"/>
</dbReference>
<dbReference type="KEGG" id="ccs:CCNA_03365"/>
<dbReference type="Proteomes" id="UP000001364">
    <property type="component" value="Chromosome"/>
</dbReference>
<dbReference type="OrthoDB" id="4146344at2"/>
<reference evidence="2 3" key="1">
    <citation type="journal article" date="2010" name="J. Bacteriol.">
        <title>The genetic basis of laboratory adaptation in Caulobacter crescentus.</title>
        <authorList>
            <person name="Marks M.E."/>
            <person name="Castro-Rojas C.M."/>
            <person name="Teiling C."/>
            <person name="Du L."/>
            <person name="Kapatral V."/>
            <person name="Walunas T.L."/>
            <person name="Crosson S."/>
        </authorList>
    </citation>
    <scope>NUCLEOTIDE SEQUENCE [LARGE SCALE GENOMIC DNA]</scope>
    <source>
        <strain evidence="3">NA1000 / CB15N</strain>
    </source>
</reference>
<gene>
    <name evidence="2" type="ordered locus">CCNA_03365</name>
</gene>
<dbReference type="SMR" id="A0A0H3CBE3"/>
<dbReference type="Gene3D" id="1.10.150.690">
    <property type="entry name" value="DUF2063"/>
    <property type="match status" value="1"/>
</dbReference>
<dbReference type="RefSeq" id="YP_002518738.1">
    <property type="nucleotide sequence ID" value="NC_011916.1"/>
</dbReference>
<dbReference type="InterPro" id="IPR018640">
    <property type="entry name" value="DUF2063"/>
</dbReference>
<evidence type="ECO:0000259" key="1">
    <source>
        <dbReference type="Pfam" id="PF09836"/>
    </source>
</evidence>
<accession>A0A0H3CBE3</accession>
<dbReference type="GeneID" id="7332039"/>
<organism evidence="2 3">
    <name type="scientific">Caulobacter vibrioides (strain NA1000 / CB15N)</name>
    <name type="common">Caulobacter crescentus</name>
    <dbReference type="NCBI Taxonomy" id="565050"/>
    <lineage>
        <taxon>Bacteria</taxon>
        <taxon>Pseudomonadati</taxon>
        <taxon>Pseudomonadota</taxon>
        <taxon>Alphaproteobacteria</taxon>
        <taxon>Caulobacterales</taxon>
        <taxon>Caulobacteraceae</taxon>
        <taxon>Caulobacter</taxon>
    </lineage>
</organism>
<protein>
    <recommendedName>
        <fullName evidence="1">Putative DNA-binding domain-containing protein</fullName>
    </recommendedName>
</protein>
<dbReference type="RefSeq" id="WP_010921089.1">
    <property type="nucleotide sequence ID" value="NC_011916.1"/>
</dbReference>
<evidence type="ECO:0000313" key="2">
    <source>
        <dbReference type="EMBL" id="ACL96830.1"/>
    </source>
</evidence>
<proteinExistence type="predicted"/>
<evidence type="ECO:0000313" key="3">
    <source>
        <dbReference type="Proteomes" id="UP000001364"/>
    </source>
</evidence>
<feature type="domain" description="Putative DNA-binding" evidence="1">
    <location>
        <begin position="7"/>
        <end position="95"/>
    </location>
</feature>
<dbReference type="InterPro" id="IPR044922">
    <property type="entry name" value="DUF2063_N_sf"/>
</dbReference>
<name>A0A0H3CBE3_CAUVN</name>
<dbReference type="HOGENOM" id="CLU_086594_0_1_5"/>
<dbReference type="EMBL" id="CP001340">
    <property type="protein sequence ID" value="ACL96830.1"/>
    <property type="molecule type" value="Genomic_DNA"/>
</dbReference>
<keyword evidence="3" id="KW-1185">Reference proteome</keyword>